<keyword evidence="7" id="KW-1185">Reference proteome</keyword>
<comment type="subcellular location">
    <subcellularLocation>
        <location evidence="1">Membrane</location>
        <topology evidence="1">Multi-pass membrane protein</topology>
    </subcellularLocation>
</comment>
<feature type="transmembrane region" description="Helical" evidence="5">
    <location>
        <begin position="251"/>
        <end position="272"/>
    </location>
</feature>
<dbReference type="EMBL" id="JARBDR010000917">
    <property type="protein sequence ID" value="KAJ8303517.1"/>
    <property type="molecule type" value="Genomic_DNA"/>
</dbReference>
<dbReference type="InterPro" id="IPR002293">
    <property type="entry name" value="AA/rel_permease1"/>
</dbReference>
<sequence length="302" mass="33473">MYLQIYAKDKYKLEDDDGSDHSAVRLEKSVGLVSGTAMIVGTMIVILVVINCSSTKLATWIQTICTAGKLLAIAVISFGGIYTMATGSTEYIATGFEGTPSDFSLIAIAFYNGLWAFDGWNNLNFVTEELKNPKRNLPLSIIIGIPLTTVCYILVNVGYFSTWGDYVLGRYMSWIIPVFVIISCFGSANGCLFATGRLCFVAAREGHFPKVLSYIQVNRHTPFPSVIFTALIGMILIIPGDLSTLIDFFSFSAWIVPIVIPIIVFLVSLYLTISPIIQSPRMQFFYAFLFILSGFHIFIFEI</sequence>
<dbReference type="PANTHER" id="PTHR11785">
    <property type="entry name" value="AMINO ACID TRANSPORTER"/>
    <property type="match status" value="1"/>
</dbReference>
<dbReference type="Gene3D" id="1.20.1740.10">
    <property type="entry name" value="Amino acid/polyamine transporter I"/>
    <property type="match status" value="1"/>
</dbReference>
<evidence type="ECO:0000256" key="1">
    <source>
        <dbReference type="ARBA" id="ARBA00004141"/>
    </source>
</evidence>
<organism evidence="6 7">
    <name type="scientific">Tegillarca granosa</name>
    <name type="common">Malaysian cockle</name>
    <name type="synonym">Anadara granosa</name>
    <dbReference type="NCBI Taxonomy" id="220873"/>
    <lineage>
        <taxon>Eukaryota</taxon>
        <taxon>Metazoa</taxon>
        <taxon>Spiralia</taxon>
        <taxon>Lophotrochozoa</taxon>
        <taxon>Mollusca</taxon>
        <taxon>Bivalvia</taxon>
        <taxon>Autobranchia</taxon>
        <taxon>Pteriomorphia</taxon>
        <taxon>Arcoida</taxon>
        <taxon>Arcoidea</taxon>
        <taxon>Arcidae</taxon>
        <taxon>Tegillarca</taxon>
    </lineage>
</organism>
<evidence type="ECO:0000313" key="6">
    <source>
        <dbReference type="EMBL" id="KAJ8303517.1"/>
    </source>
</evidence>
<proteinExistence type="predicted"/>
<reference evidence="6 7" key="1">
    <citation type="submission" date="2022-12" db="EMBL/GenBank/DDBJ databases">
        <title>Chromosome-level genome of Tegillarca granosa.</title>
        <authorList>
            <person name="Kim J."/>
        </authorList>
    </citation>
    <scope>NUCLEOTIDE SEQUENCE [LARGE SCALE GENOMIC DNA]</scope>
    <source>
        <strain evidence="6">Teg-2019</strain>
        <tissue evidence="6">Adductor muscle</tissue>
    </source>
</reference>
<feature type="transmembrane region" description="Helical" evidence="5">
    <location>
        <begin position="57"/>
        <end position="83"/>
    </location>
</feature>
<feature type="transmembrane region" description="Helical" evidence="5">
    <location>
        <begin position="284"/>
        <end position="300"/>
    </location>
</feature>
<keyword evidence="3 5" id="KW-1133">Transmembrane helix</keyword>
<gene>
    <name evidence="6" type="ORF">KUTeg_019913</name>
</gene>
<evidence type="ECO:0000256" key="3">
    <source>
        <dbReference type="ARBA" id="ARBA00022989"/>
    </source>
</evidence>
<protein>
    <recommendedName>
        <fullName evidence="8">B(0,+)-type amino acid transporter 1</fullName>
    </recommendedName>
</protein>
<keyword evidence="4 5" id="KW-0472">Membrane</keyword>
<feature type="transmembrane region" description="Helical" evidence="5">
    <location>
        <begin position="174"/>
        <end position="200"/>
    </location>
</feature>
<name>A0ABQ9EDX8_TEGGR</name>
<evidence type="ECO:0000256" key="4">
    <source>
        <dbReference type="ARBA" id="ARBA00023136"/>
    </source>
</evidence>
<dbReference type="Proteomes" id="UP001217089">
    <property type="component" value="Unassembled WGS sequence"/>
</dbReference>
<dbReference type="InterPro" id="IPR050598">
    <property type="entry name" value="AminoAcid_Transporter"/>
</dbReference>
<evidence type="ECO:0000313" key="7">
    <source>
        <dbReference type="Proteomes" id="UP001217089"/>
    </source>
</evidence>
<comment type="caution">
    <text evidence="6">The sequence shown here is derived from an EMBL/GenBank/DDBJ whole genome shotgun (WGS) entry which is preliminary data.</text>
</comment>
<dbReference type="PANTHER" id="PTHR11785:SF512">
    <property type="entry name" value="SOBREMESA, ISOFORM B"/>
    <property type="match status" value="1"/>
</dbReference>
<keyword evidence="2 5" id="KW-0812">Transmembrane</keyword>
<feature type="transmembrane region" description="Helical" evidence="5">
    <location>
        <begin position="30"/>
        <end position="50"/>
    </location>
</feature>
<evidence type="ECO:0000256" key="5">
    <source>
        <dbReference type="SAM" id="Phobius"/>
    </source>
</evidence>
<evidence type="ECO:0008006" key="8">
    <source>
        <dbReference type="Google" id="ProtNLM"/>
    </source>
</evidence>
<feature type="transmembrane region" description="Helical" evidence="5">
    <location>
        <begin position="103"/>
        <end position="120"/>
    </location>
</feature>
<accession>A0ABQ9EDX8</accession>
<feature type="transmembrane region" description="Helical" evidence="5">
    <location>
        <begin position="141"/>
        <end position="162"/>
    </location>
</feature>
<dbReference type="Pfam" id="PF13520">
    <property type="entry name" value="AA_permease_2"/>
    <property type="match status" value="1"/>
</dbReference>
<feature type="transmembrane region" description="Helical" evidence="5">
    <location>
        <begin position="221"/>
        <end position="239"/>
    </location>
</feature>
<evidence type="ECO:0000256" key="2">
    <source>
        <dbReference type="ARBA" id="ARBA00022692"/>
    </source>
</evidence>